<dbReference type="PANTHER" id="PTHR45997:SF1">
    <property type="entry name" value="DNA LIGASE 4"/>
    <property type="match status" value="1"/>
</dbReference>
<keyword evidence="5" id="KW-1185">Reference proteome</keyword>
<dbReference type="GO" id="GO:0032807">
    <property type="term" value="C:DNA ligase IV complex"/>
    <property type="evidence" value="ECO:0007669"/>
    <property type="project" value="TreeGrafter"/>
</dbReference>
<sequence length="310" mass="35242">MNFIHLARQIVYLKGKEPSHQLQSLRGFFEKYRQDGQANALTLLHLLLPHLDNTRSGYGPTVQTNRVNLSQLYTRALAIGDPDAQRLHSCAVGTGDMSEVIYDLVGKRSSVIESSCTVEQVDLRLTELSKYALKREKQVEVMRRVFGELSPIEHKVLVCIILKGNFHLLEHPSAILIPYSLRDLLFTSDNSIILTAYHQDAPKLYQKTHSLQRVVEALHNSVEPARKVDSDEKVNASKSKTINVPGRSVSSEEVKYGNRCTNSTTKRKQERRVSSEAKIRKLRPSRYPKRSLSNPSRIVRNLQPIEFESD</sequence>
<dbReference type="InterPro" id="IPR012308">
    <property type="entry name" value="DNA_ligase_ATP-dep_N"/>
</dbReference>
<evidence type="ECO:0000256" key="2">
    <source>
        <dbReference type="SAM" id="MobiDB-lite"/>
    </source>
</evidence>
<dbReference type="GO" id="GO:0005524">
    <property type="term" value="F:ATP binding"/>
    <property type="evidence" value="ECO:0007669"/>
    <property type="project" value="InterPro"/>
</dbReference>
<name>A0A9P5Q287_9AGAR</name>
<feature type="compositionally biased region" description="Basic residues" evidence="2">
    <location>
        <begin position="280"/>
        <end position="289"/>
    </location>
</feature>
<dbReference type="EMBL" id="JADNRY010000014">
    <property type="protein sequence ID" value="KAF9074153.1"/>
    <property type="molecule type" value="Genomic_DNA"/>
</dbReference>
<feature type="region of interest" description="Disordered" evidence="2">
    <location>
        <begin position="226"/>
        <end position="296"/>
    </location>
</feature>
<dbReference type="InterPro" id="IPR036599">
    <property type="entry name" value="DNA_ligase_N_sf"/>
</dbReference>
<dbReference type="Proteomes" id="UP000772434">
    <property type="component" value="Unassembled WGS sequence"/>
</dbReference>
<organism evidence="4 5">
    <name type="scientific">Rhodocollybia butyracea</name>
    <dbReference type="NCBI Taxonomy" id="206335"/>
    <lineage>
        <taxon>Eukaryota</taxon>
        <taxon>Fungi</taxon>
        <taxon>Dikarya</taxon>
        <taxon>Basidiomycota</taxon>
        <taxon>Agaricomycotina</taxon>
        <taxon>Agaricomycetes</taxon>
        <taxon>Agaricomycetidae</taxon>
        <taxon>Agaricales</taxon>
        <taxon>Marasmiineae</taxon>
        <taxon>Omphalotaceae</taxon>
        <taxon>Rhodocollybia</taxon>
    </lineage>
</organism>
<dbReference type="GO" id="GO:0006303">
    <property type="term" value="P:double-strand break repair via nonhomologous end joining"/>
    <property type="evidence" value="ECO:0007669"/>
    <property type="project" value="TreeGrafter"/>
</dbReference>
<evidence type="ECO:0000313" key="5">
    <source>
        <dbReference type="Proteomes" id="UP000772434"/>
    </source>
</evidence>
<dbReference type="Pfam" id="PF04675">
    <property type="entry name" value="DNA_ligase_A_N"/>
    <property type="match status" value="1"/>
</dbReference>
<gene>
    <name evidence="4" type="ORF">BDP27DRAFT_1416471</name>
</gene>
<evidence type="ECO:0000259" key="3">
    <source>
        <dbReference type="Pfam" id="PF04675"/>
    </source>
</evidence>
<comment type="caution">
    <text evidence="4">The sequence shown here is derived from an EMBL/GenBank/DDBJ whole genome shotgun (WGS) entry which is preliminary data.</text>
</comment>
<reference evidence="4" key="1">
    <citation type="submission" date="2020-11" db="EMBL/GenBank/DDBJ databases">
        <authorList>
            <consortium name="DOE Joint Genome Institute"/>
            <person name="Ahrendt S."/>
            <person name="Riley R."/>
            <person name="Andreopoulos W."/>
            <person name="Labutti K."/>
            <person name="Pangilinan J."/>
            <person name="Ruiz-Duenas F.J."/>
            <person name="Barrasa J.M."/>
            <person name="Sanchez-Garcia M."/>
            <person name="Camarero S."/>
            <person name="Miyauchi S."/>
            <person name="Serrano A."/>
            <person name="Linde D."/>
            <person name="Babiker R."/>
            <person name="Drula E."/>
            <person name="Ayuso-Fernandez I."/>
            <person name="Pacheco R."/>
            <person name="Padilla G."/>
            <person name="Ferreira P."/>
            <person name="Barriuso J."/>
            <person name="Kellner H."/>
            <person name="Castanera R."/>
            <person name="Alfaro M."/>
            <person name="Ramirez L."/>
            <person name="Pisabarro A.G."/>
            <person name="Kuo A."/>
            <person name="Tritt A."/>
            <person name="Lipzen A."/>
            <person name="He G."/>
            <person name="Yan M."/>
            <person name="Ng V."/>
            <person name="Cullen D."/>
            <person name="Martin F."/>
            <person name="Rosso M.-N."/>
            <person name="Henrissat B."/>
            <person name="Hibbett D."/>
            <person name="Martinez A.T."/>
            <person name="Grigoriev I.V."/>
        </authorList>
    </citation>
    <scope>NUCLEOTIDE SEQUENCE</scope>
    <source>
        <strain evidence="4">AH 40177</strain>
    </source>
</reference>
<dbReference type="AlphaFoldDB" id="A0A9P5Q287"/>
<feature type="compositionally biased region" description="Basic and acidic residues" evidence="2">
    <location>
        <begin position="226"/>
        <end position="235"/>
    </location>
</feature>
<dbReference type="GO" id="GO:0003677">
    <property type="term" value="F:DNA binding"/>
    <property type="evidence" value="ECO:0007669"/>
    <property type="project" value="InterPro"/>
</dbReference>
<feature type="domain" description="DNA ligase ATP-dependent N-terminal" evidence="3">
    <location>
        <begin position="20"/>
        <end position="163"/>
    </location>
</feature>
<evidence type="ECO:0000313" key="4">
    <source>
        <dbReference type="EMBL" id="KAF9074153.1"/>
    </source>
</evidence>
<evidence type="ECO:0000256" key="1">
    <source>
        <dbReference type="ARBA" id="ARBA00022598"/>
    </source>
</evidence>
<accession>A0A9P5Q287</accession>
<dbReference type="InterPro" id="IPR029710">
    <property type="entry name" value="LIG4"/>
</dbReference>
<protein>
    <recommendedName>
        <fullName evidence="3">DNA ligase ATP-dependent N-terminal domain-containing protein</fullName>
    </recommendedName>
</protein>
<dbReference type="GO" id="GO:0003910">
    <property type="term" value="F:DNA ligase (ATP) activity"/>
    <property type="evidence" value="ECO:0007669"/>
    <property type="project" value="InterPro"/>
</dbReference>
<dbReference type="GO" id="GO:0006310">
    <property type="term" value="P:DNA recombination"/>
    <property type="evidence" value="ECO:0007669"/>
    <property type="project" value="InterPro"/>
</dbReference>
<proteinExistence type="predicted"/>
<dbReference type="Gene3D" id="1.10.3260.10">
    <property type="entry name" value="DNA ligase, ATP-dependent, N-terminal domain"/>
    <property type="match status" value="1"/>
</dbReference>
<dbReference type="GO" id="GO:0006297">
    <property type="term" value="P:nucleotide-excision repair, DNA gap filling"/>
    <property type="evidence" value="ECO:0007669"/>
    <property type="project" value="TreeGrafter"/>
</dbReference>
<dbReference type="PANTHER" id="PTHR45997">
    <property type="entry name" value="DNA LIGASE 4"/>
    <property type="match status" value="1"/>
</dbReference>
<keyword evidence="1" id="KW-0436">Ligase</keyword>